<evidence type="ECO:0000256" key="1">
    <source>
        <dbReference type="SAM" id="MobiDB-lite"/>
    </source>
</evidence>
<keyword evidence="3" id="KW-1185">Reference proteome</keyword>
<dbReference type="AlphaFoldDB" id="A0A4U0R8E3"/>
<accession>A0A4U0R8E3</accession>
<dbReference type="OrthoDB" id="4548279at2"/>
<name>A0A4U0R8E3_9ACTN</name>
<feature type="region of interest" description="Disordered" evidence="1">
    <location>
        <begin position="56"/>
        <end position="77"/>
    </location>
</feature>
<evidence type="ECO:0000313" key="2">
    <source>
        <dbReference type="EMBL" id="TJZ91339.1"/>
    </source>
</evidence>
<protein>
    <submittedName>
        <fullName evidence="2">Uncharacterized protein</fullName>
    </submittedName>
</protein>
<reference evidence="2 3" key="1">
    <citation type="submission" date="2019-04" db="EMBL/GenBank/DDBJ databases">
        <title>Streptomyces oryziradicis sp. nov., a novel actinomycete isolated from rhizosphere soil of rice (Oryza sativa L.).</title>
        <authorList>
            <person name="Li C."/>
        </authorList>
    </citation>
    <scope>NUCLEOTIDE SEQUENCE [LARGE SCALE GENOMIC DNA]</scope>
    <source>
        <strain evidence="2 3">NEAU-C40</strain>
    </source>
</reference>
<dbReference type="Proteomes" id="UP000305778">
    <property type="component" value="Unassembled WGS sequence"/>
</dbReference>
<proteinExistence type="predicted"/>
<organism evidence="2 3">
    <name type="scientific">Actinacidiphila oryziradicis</name>
    <dbReference type="NCBI Taxonomy" id="2571141"/>
    <lineage>
        <taxon>Bacteria</taxon>
        <taxon>Bacillati</taxon>
        <taxon>Actinomycetota</taxon>
        <taxon>Actinomycetes</taxon>
        <taxon>Kitasatosporales</taxon>
        <taxon>Streptomycetaceae</taxon>
        <taxon>Actinacidiphila</taxon>
    </lineage>
</organism>
<evidence type="ECO:0000313" key="3">
    <source>
        <dbReference type="Proteomes" id="UP000305778"/>
    </source>
</evidence>
<dbReference type="RefSeq" id="WP_136731743.1">
    <property type="nucleotide sequence ID" value="NZ_SUMC01000315.1"/>
</dbReference>
<dbReference type="EMBL" id="SUMC01000315">
    <property type="protein sequence ID" value="TJZ91339.1"/>
    <property type="molecule type" value="Genomic_DNA"/>
</dbReference>
<comment type="caution">
    <text evidence="2">The sequence shown here is derived from an EMBL/GenBank/DDBJ whole genome shotgun (WGS) entry which is preliminary data.</text>
</comment>
<gene>
    <name evidence="2" type="ORF">FCI23_55515</name>
</gene>
<sequence length="174" mass="18735">MPSVMGLLEERELGARQRVESLREEADRVLAALRDAELAWERFVITRETLDEVLAPSGEPEAAESSGVERVTPRPAAGPVVAGSVVPAWREGLGLSALSADYQRIMTVLSDRERNSEDEALACKELTGVLGLDGTAAKREGVRSKANRLVARGWLVKDAKGRFRLAQGVRGGGS</sequence>